<evidence type="ECO:0000256" key="5">
    <source>
        <dbReference type="ARBA" id="ARBA00023235"/>
    </source>
</evidence>
<dbReference type="Pfam" id="PF01509">
    <property type="entry name" value="TruB_N"/>
    <property type="match status" value="1"/>
</dbReference>
<evidence type="ECO:0000259" key="6">
    <source>
        <dbReference type="Pfam" id="PF01509"/>
    </source>
</evidence>
<dbReference type="NCBIfam" id="TIGR00431">
    <property type="entry name" value="TruB"/>
    <property type="match status" value="1"/>
</dbReference>
<protein>
    <recommendedName>
        <fullName evidence="3">tRNA pseudouridine(55) synthase</fullName>
        <ecNumber evidence="3">5.4.99.25</ecNumber>
    </recommendedName>
</protein>
<evidence type="ECO:0000256" key="3">
    <source>
        <dbReference type="ARBA" id="ARBA00012787"/>
    </source>
</evidence>
<name>A0A6J4T254_9ACTN</name>
<dbReference type="AlphaFoldDB" id="A0A6J4T254"/>
<keyword evidence="4" id="KW-0819">tRNA processing</keyword>
<feature type="domain" description="Pseudouridine synthase II N-terminal" evidence="6">
    <location>
        <begin position="2"/>
        <end position="125"/>
    </location>
</feature>
<keyword evidence="5 7" id="KW-0413">Isomerase</keyword>
<organism evidence="7">
    <name type="scientific">uncultured Rubrobacteraceae bacterium</name>
    <dbReference type="NCBI Taxonomy" id="349277"/>
    <lineage>
        <taxon>Bacteria</taxon>
        <taxon>Bacillati</taxon>
        <taxon>Actinomycetota</taxon>
        <taxon>Rubrobacteria</taxon>
        <taxon>Rubrobacterales</taxon>
        <taxon>Rubrobacteraceae</taxon>
        <taxon>environmental samples</taxon>
    </lineage>
</organism>
<dbReference type="InterPro" id="IPR020103">
    <property type="entry name" value="PsdUridine_synth_cat_dom_sf"/>
</dbReference>
<evidence type="ECO:0000256" key="4">
    <source>
        <dbReference type="ARBA" id="ARBA00022694"/>
    </source>
</evidence>
<dbReference type="GO" id="GO:1990481">
    <property type="term" value="P:mRNA pseudouridine synthesis"/>
    <property type="evidence" value="ECO:0007669"/>
    <property type="project" value="TreeGrafter"/>
</dbReference>
<comment type="catalytic activity">
    <reaction evidence="1">
        <text>uridine(55) in tRNA = pseudouridine(55) in tRNA</text>
        <dbReference type="Rhea" id="RHEA:42532"/>
        <dbReference type="Rhea" id="RHEA-COMP:10101"/>
        <dbReference type="Rhea" id="RHEA-COMP:10102"/>
        <dbReference type="ChEBI" id="CHEBI:65314"/>
        <dbReference type="ChEBI" id="CHEBI:65315"/>
        <dbReference type="EC" id="5.4.99.25"/>
    </reaction>
</comment>
<comment type="similarity">
    <text evidence="2">Belongs to the pseudouridine synthase TruB family. Type 1 subfamily.</text>
</comment>
<proteinExistence type="inferred from homology"/>
<evidence type="ECO:0000313" key="7">
    <source>
        <dbReference type="EMBL" id="CAA9512024.1"/>
    </source>
</evidence>
<evidence type="ECO:0000256" key="2">
    <source>
        <dbReference type="ARBA" id="ARBA00005642"/>
    </source>
</evidence>
<dbReference type="EMBL" id="CADCVK010000454">
    <property type="protein sequence ID" value="CAA9512024.1"/>
    <property type="molecule type" value="Genomic_DNA"/>
</dbReference>
<dbReference type="EC" id="5.4.99.25" evidence="3"/>
<dbReference type="GO" id="GO:0160148">
    <property type="term" value="F:tRNA pseudouridine(55) synthase activity"/>
    <property type="evidence" value="ECO:0007669"/>
    <property type="project" value="UniProtKB-EC"/>
</dbReference>
<accession>A0A6J4T254</accession>
<reference evidence="7" key="1">
    <citation type="submission" date="2020-02" db="EMBL/GenBank/DDBJ databases">
        <authorList>
            <person name="Meier V. D."/>
        </authorList>
    </citation>
    <scope>NUCLEOTIDE SEQUENCE</scope>
    <source>
        <strain evidence="7">AVDCRST_MAG12</strain>
    </source>
</reference>
<dbReference type="Gene3D" id="3.30.2350.10">
    <property type="entry name" value="Pseudouridine synthase"/>
    <property type="match status" value="1"/>
</dbReference>
<dbReference type="PANTHER" id="PTHR13767">
    <property type="entry name" value="TRNA-PSEUDOURIDINE SYNTHASE"/>
    <property type="match status" value="1"/>
</dbReference>
<dbReference type="InterPro" id="IPR002501">
    <property type="entry name" value="PsdUridine_synth_N"/>
</dbReference>
<dbReference type="GO" id="GO:0006400">
    <property type="term" value="P:tRNA modification"/>
    <property type="evidence" value="ECO:0007669"/>
    <property type="project" value="TreeGrafter"/>
</dbReference>
<sequence length="239" mass="25751">MIGRATRLARYVTPMDKSYTTTARFGFVSDTLDAESEPVPVEGPIPDANAIRARLSEFTGHILQVPPMASAIKVGGRRLYDLHRRGVEVEREARPVEIHAFTLVSADPTAGTATFEISCSSGTYVRSLISDLARVLGSGAYLTALRRTRVGDLLVRNAPSPEDLHGTNLNNRIIHPETVLRGLPAVEVGVRGRVGVCNGRKLKAFGVEGSYRVMAGGELLAVYRDEGPEARAEVVLCAA</sequence>
<evidence type="ECO:0000256" key="1">
    <source>
        <dbReference type="ARBA" id="ARBA00000385"/>
    </source>
</evidence>
<gene>
    <name evidence="7" type="ORF">AVDCRST_MAG12-3271</name>
</gene>
<dbReference type="InterPro" id="IPR014780">
    <property type="entry name" value="tRNA_psdUridine_synth_TruB"/>
</dbReference>
<dbReference type="SUPFAM" id="SSF55120">
    <property type="entry name" value="Pseudouridine synthase"/>
    <property type="match status" value="1"/>
</dbReference>
<dbReference type="PANTHER" id="PTHR13767:SF2">
    <property type="entry name" value="PSEUDOURIDYLATE SYNTHASE TRUB1"/>
    <property type="match status" value="1"/>
</dbReference>
<dbReference type="GO" id="GO:0003723">
    <property type="term" value="F:RNA binding"/>
    <property type="evidence" value="ECO:0007669"/>
    <property type="project" value="InterPro"/>
</dbReference>